<dbReference type="InterPro" id="IPR017517">
    <property type="entry name" value="Maleyloyr_isom"/>
</dbReference>
<dbReference type="NCBIfam" id="TIGR03083">
    <property type="entry name" value="maleylpyruvate isomerase family mycothiol-dependent enzyme"/>
    <property type="match status" value="1"/>
</dbReference>
<dbReference type="STRING" id="1224163.B841_07905"/>
<dbReference type="AlphaFoldDB" id="S5SV45"/>
<dbReference type="PATRIC" id="fig|1224163.3.peg.1586"/>
<name>S5SV45_9CORY</name>
<dbReference type="KEGG" id="cmd:B841_07905"/>
<gene>
    <name evidence="1" type="ORF">B841_07905</name>
</gene>
<evidence type="ECO:0008006" key="3">
    <source>
        <dbReference type="Google" id="ProtNLM"/>
    </source>
</evidence>
<dbReference type="InterPro" id="IPR034660">
    <property type="entry name" value="DinB/YfiT-like"/>
</dbReference>
<dbReference type="NCBIfam" id="TIGR03085">
    <property type="entry name" value="TIGR03085 family metal-binding protein"/>
    <property type="match status" value="1"/>
</dbReference>
<keyword evidence="2" id="KW-1185">Reference proteome</keyword>
<dbReference type="eggNOG" id="COG0243">
    <property type="taxonomic scope" value="Bacteria"/>
</dbReference>
<dbReference type="OrthoDB" id="3268903at2"/>
<organism evidence="1 2">
    <name type="scientific">Corynebacterium maris DSM 45190</name>
    <dbReference type="NCBI Taxonomy" id="1224163"/>
    <lineage>
        <taxon>Bacteria</taxon>
        <taxon>Bacillati</taxon>
        <taxon>Actinomycetota</taxon>
        <taxon>Actinomycetes</taxon>
        <taxon>Mycobacteriales</taxon>
        <taxon>Corynebacteriaceae</taxon>
        <taxon>Corynebacterium</taxon>
    </lineage>
</organism>
<dbReference type="InterPro" id="IPR017519">
    <property type="entry name" value="CHP03085"/>
</dbReference>
<dbReference type="Gene3D" id="1.20.120.450">
    <property type="entry name" value="dinb family like domain"/>
    <property type="match status" value="1"/>
</dbReference>
<evidence type="ECO:0000313" key="1">
    <source>
        <dbReference type="EMBL" id="AGS35054.1"/>
    </source>
</evidence>
<protein>
    <recommendedName>
        <fullName evidence="3">Mycothiol-dependent maleylpyruvate isomerase metal-binding domain-containing protein</fullName>
    </recommendedName>
</protein>
<dbReference type="SUPFAM" id="SSF109854">
    <property type="entry name" value="DinB/YfiT-like putative metalloenzymes"/>
    <property type="match status" value="1"/>
</dbReference>
<dbReference type="Proteomes" id="UP000015388">
    <property type="component" value="Chromosome"/>
</dbReference>
<sequence length="211" mass="22783">MLGCMSFASAERRRLADLFHELGPDVPTLCEGWTAHHLAAHLLVRENQPLATAGMFVSPLAGRLESAMQTQLDRDFSAVVEEWAAGPGKLNPMRFADTVINTAEHFVHHEDLRRGGGLTEWEPRDFSQAVDDQLYSSLATIARGLVKGSDKPVVFVAGGRKPVVAARGRGVAERGDDVVRVSGEPGELLLWAFGRDAVEVSVEGDAAAVSR</sequence>
<reference evidence="1 2" key="1">
    <citation type="submission" date="2012-11" db="EMBL/GenBank/DDBJ databases">
        <title>The complete genome sequence of Corynebacterium maris Coryn-1 (=DSM 45190).</title>
        <authorList>
            <person name="Schaffert L."/>
            <person name="Albersmeier A."/>
            <person name="Kalinowski J."/>
            <person name="Ruckert C."/>
        </authorList>
    </citation>
    <scope>NUCLEOTIDE SEQUENCE [LARGE SCALE GENOMIC DNA]</scope>
    <source>
        <strain evidence="2">Coryn-1</strain>
    </source>
</reference>
<accession>S5SV45</accession>
<proteinExistence type="predicted"/>
<evidence type="ECO:0000313" key="2">
    <source>
        <dbReference type="Proteomes" id="UP000015388"/>
    </source>
</evidence>
<dbReference type="HOGENOM" id="CLU_1287934_0_0_11"/>
<dbReference type="EMBL" id="CP003924">
    <property type="protein sequence ID" value="AGS35054.1"/>
    <property type="molecule type" value="Genomic_DNA"/>
</dbReference>